<dbReference type="InterPro" id="IPR029038">
    <property type="entry name" value="MetRS_Zn"/>
</dbReference>
<evidence type="ECO:0000259" key="14">
    <source>
        <dbReference type="Pfam" id="PF09334"/>
    </source>
</evidence>
<dbReference type="CDD" id="cd07957">
    <property type="entry name" value="Anticodon_Ia_Met"/>
    <property type="match status" value="1"/>
</dbReference>
<comment type="subcellular location">
    <subcellularLocation>
        <location evidence="1">Cytoplasm</location>
    </subcellularLocation>
</comment>
<dbReference type="GO" id="GO:0017101">
    <property type="term" value="C:aminoacyl-tRNA synthetase multienzyme complex"/>
    <property type="evidence" value="ECO:0007669"/>
    <property type="project" value="TreeGrafter"/>
</dbReference>
<keyword evidence="17" id="KW-1185">Reference proteome</keyword>
<proteinExistence type="inferred from homology"/>
<comment type="catalytic activity">
    <reaction evidence="11">
        <text>tRNA(Met) + L-methionine + ATP = L-methionyl-tRNA(Met) + AMP + diphosphate</text>
        <dbReference type="Rhea" id="RHEA:13481"/>
        <dbReference type="Rhea" id="RHEA-COMP:9667"/>
        <dbReference type="Rhea" id="RHEA-COMP:9698"/>
        <dbReference type="ChEBI" id="CHEBI:30616"/>
        <dbReference type="ChEBI" id="CHEBI:33019"/>
        <dbReference type="ChEBI" id="CHEBI:57844"/>
        <dbReference type="ChEBI" id="CHEBI:78442"/>
        <dbReference type="ChEBI" id="CHEBI:78530"/>
        <dbReference type="ChEBI" id="CHEBI:456215"/>
        <dbReference type="EC" id="6.1.1.10"/>
    </reaction>
</comment>
<feature type="coiled-coil region" evidence="13">
    <location>
        <begin position="644"/>
        <end position="699"/>
    </location>
</feature>
<evidence type="ECO:0000256" key="8">
    <source>
        <dbReference type="ARBA" id="ARBA00022917"/>
    </source>
</evidence>
<comment type="similarity">
    <text evidence="2 12">Belongs to the class-I aminoacyl-tRNA synthetase family.</text>
</comment>
<evidence type="ECO:0000256" key="7">
    <source>
        <dbReference type="ARBA" id="ARBA00022840"/>
    </source>
</evidence>
<evidence type="ECO:0000256" key="11">
    <source>
        <dbReference type="ARBA" id="ARBA00047364"/>
    </source>
</evidence>
<keyword evidence="4" id="KW-0963">Cytoplasm</keyword>
<dbReference type="InterPro" id="IPR033911">
    <property type="entry name" value="MetRS_core"/>
</dbReference>
<dbReference type="PRINTS" id="PR01041">
    <property type="entry name" value="TRNASYNTHMET"/>
</dbReference>
<dbReference type="AlphaFoldDB" id="A0A286UA02"/>
<gene>
    <name evidence="16" type="ORF">PNOK_0803100</name>
</gene>
<feature type="domain" description="Methionyl/Leucyl tRNA synthetase" evidence="14">
    <location>
        <begin position="31"/>
        <end position="435"/>
    </location>
</feature>
<dbReference type="Pfam" id="PF19303">
    <property type="entry name" value="Anticodon_3"/>
    <property type="match status" value="1"/>
</dbReference>
<dbReference type="SUPFAM" id="SSF57770">
    <property type="entry name" value="Methionyl-tRNA synthetase (MetRS), Zn-domain"/>
    <property type="match status" value="1"/>
</dbReference>
<evidence type="ECO:0000256" key="2">
    <source>
        <dbReference type="ARBA" id="ARBA00005594"/>
    </source>
</evidence>
<dbReference type="NCBIfam" id="TIGR00398">
    <property type="entry name" value="metG"/>
    <property type="match status" value="1"/>
</dbReference>
<evidence type="ECO:0000313" key="17">
    <source>
        <dbReference type="Proteomes" id="UP000217199"/>
    </source>
</evidence>
<dbReference type="InterPro" id="IPR014758">
    <property type="entry name" value="Met-tRNA_synth"/>
</dbReference>
<dbReference type="PROSITE" id="PS00178">
    <property type="entry name" value="AA_TRNA_LIGASE_I"/>
    <property type="match status" value="1"/>
</dbReference>
<keyword evidence="7 12" id="KW-0067">ATP-binding</keyword>
<reference evidence="16 17" key="1">
    <citation type="journal article" date="2017" name="Mol. Ecol.">
        <title>Comparative and population genomic landscape of Phellinus noxius: A hypervariable fungus causing root rot in trees.</title>
        <authorList>
            <person name="Chung C.L."/>
            <person name="Lee T.J."/>
            <person name="Akiba M."/>
            <person name="Lee H.H."/>
            <person name="Kuo T.H."/>
            <person name="Liu D."/>
            <person name="Ke H.M."/>
            <person name="Yokoi T."/>
            <person name="Roa M.B."/>
            <person name="Lu M.J."/>
            <person name="Chang Y.Y."/>
            <person name="Ann P.J."/>
            <person name="Tsai J.N."/>
            <person name="Chen C.Y."/>
            <person name="Tzean S.S."/>
            <person name="Ota Y."/>
            <person name="Hattori T."/>
            <person name="Sahashi N."/>
            <person name="Liou R.F."/>
            <person name="Kikuchi T."/>
            <person name="Tsai I.J."/>
        </authorList>
    </citation>
    <scope>NUCLEOTIDE SEQUENCE [LARGE SCALE GENOMIC DNA]</scope>
    <source>
        <strain evidence="16 17">FFPRI411160</strain>
    </source>
</reference>
<dbReference type="PANTHER" id="PTHR45765">
    <property type="entry name" value="METHIONINE--TRNA LIGASE"/>
    <property type="match status" value="1"/>
</dbReference>
<dbReference type="InParanoid" id="A0A286UA02"/>
<organism evidence="16 17">
    <name type="scientific">Pyrrhoderma noxium</name>
    <dbReference type="NCBI Taxonomy" id="2282107"/>
    <lineage>
        <taxon>Eukaryota</taxon>
        <taxon>Fungi</taxon>
        <taxon>Dikarya</taxon>
        <taxon>Basidiomycota</taxon>
        <taxon>Agaricomycotina</taxon>
        <taxon>Agaricomycetes</taxon>
        <taxon>Hymenochaetales</taxon>
        <taxon>Hymenochaetaceae</taxon>
        <taxon>Pyrrhoderma</taxon>
    </lineage>
</organism>
<protein>
    <recommendedName>
        <fullName evidence="3">methionine--tRNA ligase</fullName>
        <ecNumber evidence="3">6.1.1.10</ecNumber>
    </recommendedName>
    <alternativeName>
        <fullName evidence="10">Methionyl-tRNA synthetase</fullName>
    </alternativeName>
</protein>
<keyword evidence="6 12" id="KW-0547">Nucleotide-binding</keyword>
<dbReference type="Proteomes" id="UP000217199">
    <property type="component" value="Unassembled WGS sequence"/>
</dbReference>
<dbReference type="EC" id="6.1.1.10" evidence="3"/>
<dbReference type="InterPro" id="IPR014729">
    <property type="entry name" value="Rossmann-like_a/b/a_fold"/>
</dbReference>
<dbReference type="GO" id="GO:0004825">
    <property type="term" value="F:methionine-tRNA ligase activity"/>
    <property type="evidence" value="ECO:0007669"/>
    <property type="project" value="UniProtKB-EC"/>
</dbReference>
<dbReference type="GO" id="GO:0005524">
    <property type="term" value="F:ATP binding"/>
    <property type="evidence" value="ECO:0007669"/>
    <property type="project" value="UniProtKB-KW"/>
</dbReference>
<evidence type="ECO:0000256" key="13">
    <source>
        <dbReference type="SAM" id="Coils"/>
    </source>
</evidence>
<dbReference type="InterPro" id="IPR023458">
    <property type="entry name" value="Met-tRNA_ligase_1"/>
</dbReference>
<dbReference type="InterPro" id="IPR041872">
    <property type="entry name" value="Anticodon_Met"/>
</dbReference>
<evidence type="ECO:0000256" key="10">
    <source>
        <dbReference type="ARBA" id="ARBA00030904"/>
    </source>
</evidence>
<accession>A0A286UA02</accession>
<dbReference type="FunFam" id="2.20.28.20:FF:000001">
    <property type="entry name" value="Methionine--tRNA ligase"/>
    <property type="match status" value="1"/>
</dbReference>
<keyword evidence="13" id="KW-0175">Coiled coil</keyword>
<dbReference type="FunCoup" id="A0A286UA02">
    <property type="interactions" value="484"/>
</dbReference>
<evidence type="ECO:0000256" key="12">
    <source>
        <dbReference type="RuleBase" id="RU363039"/>
    </source>
</evidence>
<dbReference type="PANTHER" id="PTHR45765:SF1">
    <property type="entry name" value="METHIONINE--TRNA LIGASE, CYTOPLASMIC"/>
    <property type="match status" value="1"/>
</dbReference>
<dbReference type="InterPro" id="IPR015413">
    <property type="entry name" value="Methionyl/Leucyl_tRNA_Synth"/>
</dbReference>
<dbReference type="GO" id="GO:0036464">
    <property type="term" value="C:cytoplasmic ribonucleoprotein granule"/>
    <property type="evidence" value="ECO:0007669"/>
    <property type="project" value="UniProtKB-ARBA"/>
</dbReference>
<evidence type="ECO:0000256" key="6">
    <source>
        <dbReference type="ARBA" id="ARBA00022741"/>
    </source>
</evidence>
<evidence type="ECO:0000256" key="5">
    <source>
        <dbReference type="ARBA" id="ARBA00022598"/>
    </source>
</evidence>
<evidence type="ECO:0000256" key="3">
    <source>
        <dbReference type="ARBA" id="ARBA00012838"/>
    </source>
</evidence>
<name>A0A286UA02_9AGAM</name>
<keyword evidence="9 12" id="KW-0030">Aminoacyl-tRNA synthetase</keyword>
<keyword evidence="5 12" id="KW-0436">Ligase</keyword>
<evidence type="ECO:0000313" key="16">
    <source>
        <dbReference type="EMBL" id="PAV16411.1"/>
    </source>
</evidence>
<dbReference type="GO" id="GO:0005829">
    <property type="term" value="C:cytosol"/>
    <property type="evidence" value="ECO:0007669"/>
    <property type="project" value="TreeGrafter"/>
</dbReference>
<dbReference type="SUPFAM" id="SSF52374">
    <property type="entry name" value="Nucleotidylyl transferase"/>
    <property type="match status" value="1"/>
</dbReference>
<dbReference type="FunFam" id="1.10.730.10:FF:000037">
    <property type="entry name" value="Methionyl-tRNA synthetase"/>
    <property type="match status" value="1"/>
</dbReference>
<dbReference type="SUPFAM" id="SSF47323">
    <property type="entry name" value="Anticodon-binding domain of a subclass of class I aminoacyl-tRNA synthetases"/>
    <property type="match status" value="1"/>
</dbReference>
<dbReference type="Gene3D" id="2.20.28.20">
    <property type="entry name" value="Methionyl-tRNA synthetase, Zn-domain"/>
    <property type="match status" value="1"/>
</dbReference>
<dbReference type="InterPro" id="IPR009080">
    <property type="entry name" value="tRNAsynth_Ia_anticodon-bd"/>
</dbReference>
<feature type="domain" description="Methionyl-tRNA synthetase anticodon-binding" evidence="15">
    <location>
        <begin position="460"/>
        <end position="601"/>
    </location>
</feature>
<evidence type="ECO:0000256" key="4">
    <source>
        <dbReference type="ARBA" id="ARBA00022490"/>
    </source>
</evidence>
<dbReference type="OrthoDB" id="5844513at2759"/>
<dbReference type="STRING" id="2282107.A0A286UA02"/>
<comment type="caution">
    <text evidence="16">The sequence shown here is derived from an EMBL/GenBank/DDBJ whole genome shotgun (WGS) entry which is preliminary data.</text>
</comment>
<evidence type="ECO:0000256" key="9">
    <source>
        <dbReference type="ARBA" id="ARBA00023146"/>
    </source>
</evidence>
<dbReference type="Pfam" id="PF09334">
    <property type="entry name" value="tRNA-synt_1g"/>
    <property type="match status" value="1"/>
</dbReference>
<dbReference type="Gene3D" id="3.40.50.620">
    <property type="entry name" value="HUPs"/>
    <property type="match status" value="1"/>
</dbReference>
<dbReference type="EMBL" id="NBII01000008">
    <property type="protein sequence ID" value="PAV16411.1"/>
    <property type="molecule type" value="Genomic_DNA"/>
</dbReference>
<dbReference type="InterPro" id="IPR001412">
    <property type="entry name" value="aa-tRNA-synth_I_CS"/>
</dbReference>
<evidence type="ECO:0000259" key="15">
    <source>
        <dbReference type="Pfam" id="PF19303"/>
    </source>
</evidence>
<sequence>MAQKIRVAEGLLRQSVPKGEAILPKDGEENVLITSALPYCNNVPHLGNIIGSTLSADVFARYNRTRNRRTLYVCGTDEYGTATETQALKEGITPKELCDKYHLLHRETYDWFEIDFDHFGRTTTPHHTEICQEIYTNLSKNDLLTKQTKEQTYCEGCEKFLADRFVEGTCPHCGADDARGDQCDVCSRTLDAIELINPRCLVNKEHKVVPRKSAHMYVRLDAIQPRTEDWIKKSWKIGNWSPNAVINSDGVLIDARLKGGLHPSPVTRDLTWGVPVPDIEGADNQEMKGKVLYVWFDAPIGYPSISANYTSEWKRWWFNPEHVQLYQFMGKDNVYFHTIFWPSIQLGDDRNWTMLHHLSTTEYLNYEGGKFSKSHNRGVFGPMAKDTGIPVSVWRYYLLSSRPETQDAMFSWAECIAANNNILLKNFGNFVNRVLTFVSKNYDGVVPDGGDAEGPISPNDDNDAEFVADINNLLQQYIDALESVKLRLGLHVVMQLSSRGNGYLQSAGLGTALKESNPKRCAQVLCRAVNLIYILSVLVEPFMPSTASALLSQLNAPVRSVPEVFSVDILPGHALGKPAHLFKPIKEEMAESFRARFAGTKKDQSGGVPAEANPAPPLSKKKAAAAAKAAKKEAEYTGPKTPEIEELESKISVQGQVVRELKAQTPRTKEIEEGIAKAVEELKKLKADLTTEIKNVVEKQ</sequence>
<dbReference type="Gene3D" id="1.10.730.10">
    <property type="entry name" value="Isoleucyl-tRNA Synthetase, Domain 1"/>
    <property type="match status" value="1"/>
</dbReference>
<evidence type="ECO:0000256" key="1">
    <source>
        <dbReference type="ARBA" id="ARBA00004496"/>
    </source>
</evidence>
<dbReference type="GO" id="GO:0017102">
    <property type="term" value="C:methionyl glutamyl tRNA synthetase complex"/>
    <property type="evidence" value="ECO:0007669"/>
    <property type="project" value="UniProtKB-ARBA"/>
</dbReference>
<dbReference type="Gene3D" id="1.10.287.10">
    <property type="entry name" value="S15/NS1, RNA-binding"/>
    <property type="match status" value="1"/>
</dbReference>
<dbReference type="CDD" id="cd00814">
    <property type="entry name" value="MetRS_core"/>
    <property type="match status" value="1"/>
</dbReference>
<keyword evidence="8 12" id="KW-0648">Protein biosynthesis</keyword>
<dbReference type="GO" id="GO:0006431">
    <property type="term" value="P:methionyl-tRNA aminoacylation"/>
    <property type="evidence" value="ECO:0007669"/>
    <property type="project" value="InterPro"/>
</dbReference>